<comment type="caution">
    <text evidence="2">The sequence shown here is derived from an EMBL/GenBank/DDBJ whole genome shotgun (WGS) entry which is preliminary data.</text>
</comment>
<dbReference type="AlphaFoldDB" id="A0A7W7T277"/>
<gene>
    <name evidence="2" type="ORF">F4559_002589</name>
</gene>
<dbReference type="EMBL" id="JACHJS010000001">
    <property type="protein sequence ID" value="MBB4965230.1"/>
    <property type="molecule type" value="Genomic_DNA"/>
</dbReference>
<name>A0A7W7T277_9PSEU</name>
<feature type="compositionally biased region" description="Basic and acidic residues" evidence="1">
    <location>
        <begin position="13"/>
        <end position="26"/>
    </location>
</feature>
<proteinExistence type="predicted"/>
<protein>
    <submittedName>
        <fullName evidence="2">DNA-directed RNA polymerase specialized sigma24 family protein</fullName>
    </submittedName>
</protein>
<accession>A0A7W7T277</accession>
<dbReference type="RefSeq" id="WP_184668670.1">
    <property type="nucleotide sequence ID" value="NZ_BAABAI010000013.1"/>
</dbReference>
<keyword evidence="3" id="KW-1185">Reference proteome</keyword>
<evidence type="ECO:0000313" key="3">
    <source>
        <dbReference type="Proteomes" id="UP000542674"/>
    </source>
</evidence>
<dbReference type="GO" id="GO:0000428">
    <property type="term" value="C:DNA-directed RNA polymerase complex"/>
    <property type="evidence" value="ECO:0007669"/>
    <property type="project" value="UniProtKB-KW"/>
</dbReference>
<evidence type="ECO:0000256" key="1">
    <source>
        <dbReference type="SAM" id="MobiDB-lite"/>
    </source>
</evidence>
<organism evidence="2 3">
    <name type="scientific">Saccharothrix violaceirubra</name>
    <dbReference type="NCBI Taxonomy" id="413306"/>
    <lineage>
        <taxon>Bacteria</taxon>
        <taxon>Bacillati</taxon>
        <taxon>Actinomycetota</taxon>
        <taxon>Actinomycetes</taxon>
        <taxon>Pseudonocardiales</taxon>
        <taxon>Pseudonocardiaceae</taxon>
        <taxon>Saccharothrix</taxon>
    </lineage>
</organism>
<reference evidence="2 3" key="1">
    <citation type="submission" date="2020-08" db="EMBL/GenBank/DDBJ databases">
        <title>Sequencing the genomes of 1000 actinobacteria strains.</title>
        <authorList>
            <person name="Klenk H.-P."/>
        </authorList>
    </citation>
    <scope>NUCLEOTIDE SEQUENCE [LARGE SCALE GENOMIC DNA]</scope>
    <source>
        <strain evidence="2 3">DSM 45084</strain>
    </source>
</reference>
<dbReference type="Proteomes" id="UP000542674">
    <property type="component" value="Unassembled WGS sequence"/>
</dbReference>
<feature type="region of interest" description="Disordered" evidence="1">
    <location>
        <begin position="1"/>
        <end position="26"/>
    </location>
</feature>
<evidence type="ECO:0000313" key="2">
    <source>
        <dbReference type="EMBL" id="MBB4965230.1"/>
    </source>
</evidence>
<sequence>MDPTGRHPQNRRTPAEIRREHERRRGAGHTVVDRILGRYHDEFRRRVAVHARRYGIDPAEVYQSACERLLRQSTVDPDHEGLLGWVDNCIRYAALDLLKAARRVPEPRAELPDVPDERWHVAEPGDREWVADLLRSADVTDHQFRLLLLLAEDPATAARELAAALGVKEPYARKVKERAMRKLRTHIGLGSRELNAYLAWHQGRPCTDEDALEKARWKVARFLDGPPPD</sequence>
<keyword evidence="2" id="KW-0804">Transcription</keyword>
<keyword evidence="2" id="KW-0240">DNA-directed RNA polymerase</keyword>